<keyword evidence="2" id="KW-1185">Reference proteome</keyword>
<sequence length="94" mass="10442">MIAIGETDIAPIKAWRCIGCGRIEAPAPCLGICEDRVVELVEATTHQALVEDYRALRELVLQLARTTPREGQFAATYRAMQKRAAELLAHRPAR</sequence>
<dbReference type="EMBL" id="JAZHOG010000001">
    <property type="protein sequence ID" value="MEJ8566328.1"/>
    <property type="molecule type" value="Genomic_DNA"/>
</dbReference>
<evidence type="ECO:0000313" key="1">
    <source>
        <dbReference type="EMBL" id="MEJ8566328.1"/>
    </source>
</evidence>
<protein>
    <submittedName>
        <fullName evidence="1">Uncharacterized protein</fullName>
    </submittedName>
</protein>
<name>A0AAW9RE22_9GAMM</name>
<dbReference type="Proteomes" id="UP001359886">
    <property type="component" value="Unassembled WGS sequence"/>
</dbReference>
<dbReference type="RefSeq" id="WP_354693648.1">
    <property type="nucleotide sequence ID" value="NZ_JAZHOG010000001.1"/>
</dbReference>
<proteinExistence type="predicted"/>
<gene>
    <name evidence="1" type="ORF">V3330_01715</name>
</gene>
<organism evidence="1 2">
    <name type="scientific">Elongatibacter sediminis</name>
    <dbReference type="NCBI Taxonomy" id="3119006"/>
    <lineage>
        <taxon>Bacteria</taxon>
        <taxon>Pseudomonadati</taxon>
        <taxon>Pseudomonadota</taxon>
        <taxon>Gammaproteobacteria</taxon>
        <taxon>Chromatiales</taxon>
        <taxon>Wenzhouxiangellaceae</taxon>
        <taxon>Elongatibacter</taxon>
    </lineage>
</organism>
<evidence type="ECO:0000313" key="2">
    <source>
        <dbReference type="Proteomes" id="UP001359886"/>
    </source>
</evidence>
<accession>A0AAW9RE22</accession>
<dbReference type="AlphaFoldDB" id="A0AAW9RE22"/>
<comment type="caution">
    <text evidence="1">The sequence shown here is derived from an EMBL/GenBank/DDBJ whole genome shotgun (WGS) entry which is preliminary data.</text>
</comment>
<reference evidence="1 2" key="1">
    <citation type="submission" date="2024-02" db="EMBL/GenBank/DDBJ databases">
        <title>A novel Wenzhouxiangellaceae bacterium, isolated from coastal sediments.</title>
        <authorList>
            <person name="Du Z.-J."/>
            <person name="Ye Y.-Q."/>
            <person name="Zhang X.-Y."/>
        </authorList>
    </citation>
    <scope>NUCLEOTIDE SEQUENCE [LARGE SCALE GENOMIC DNA]</scope>
    <source>
        <strain evidence="1 2">CH-27</strain>
    </source>
</reference>